<dbReference type="Gene3D" id="3.20.80.10">
    <property type="entry name" value="Regulatory factor, effector binding domain"/>
    <property type="match status" value="1"/>
</dbReference>
<comment type="caution">
    <text evidence="1">The sequence shown here is derived from an EMBL/GenBank/DDBJ whole genome shotgun (WGS) entry which is preliminary data.</text>
</comment>
<evidence type="ECO:0008006" key="2">
    <source>
        <dbReference type="Google" id="ProtNLM"/>
    </source>
</evidence>
<dbReference type="PANTHER" id="PTHR11220:SF1">
    <property type="entry name" value="HEME-BINDING PROTEIN 2"/>
    <property type="match status" value="1"/>
</dbReference>
<dbReference type="Pfam" id="PF04832">
    <property type="entry name" value="SOUL"/>
    <property type="match status" value="1"/>
</dbReference>
<dbReference type="PANTHER" id="PTHR11220">
    <property type="entry name" value="HEME-BINDING PROTEIN-RELATED"/>
    <property type="match status" value="1"/>
</dbReference>
<reference evidence="1" key="1">
    <citation type="submission" date="2019-08" db="EMBL/GenBank/DDBJ databases">
        <authorList>
            <person name="Kucharzyk K."/>
            <person name="Murdoch R.W."/>
            <person name="Higgins S."/>
            <person name="Loffler F."/>
        </authorList>
    </citation>
    <scope>NUCLEOTIDE SEQUENCE</scope>
</reference>
<accession>A0A645A6J8</accession>
<proteinExistence type="predicted"/>
<dbReference type="InterPro" id="IPR006917">
    <property type="entry name" value="SOUL_heme-bd"/>
</dbReference>
<evidence type="ECO:0000313" key="1">
    <source>
        <dbReference type="EMBL" id="MPM48789.1"/>
    </source>
</evidence>
<dbReference type="InterPro" id="IPR011256">
    <property type="entry name" value="Reg_factor_effector_dom_sf"/>
</dbReference>
<dbReference type="SUPFAM" id="SSF55136">
    <property type="entry name" value="Probable bacterial effector-binding domain"/>
    <property type="match status" value="1"/>
</dbReference>
<gene>
    <name evidence="1" type="ORF">SDC9_95516</name>
</gene>
<protein>
    <recommendedName>
        <fullName evidence="2">SOUL heme-binding protein</fullName>
    </recommendedName>
</protein>
<organism evidence="1">
    <name type="scientific">bioreactor metagenome</name>
    <dbReference type="NCBI Taxonomy" id="1076179"/>
    <lineage>
        <taxon>unclassified sequences</taxon>
        <taxon>metagenomes</taxon>
        <taxon>ecological metagenomes</taxon>
    </lineage>
</organism>
<dbReference type="AlphaFoldDB" id="A0A645A6J8"/>
<name>A0A645A6J8_9ZZZZ</name>
<dbReference type="EMBL" id="VSSQ01012255">
    <property type="protein sequence ID" value="MPM48789.1"/>
    <property type="molecule type" value="Genomic_DNA"/>
</dbReference>
<sequence>MVKFSYREQNGGREVMAKYERPEYTVLLSEYPFELREYRDFYVVEYDNAADPDVDSGFGTLFRYISKDNQADRKISMTVPVIQELSEDRMKMAFVVPKAEWEDIPQPNSPSLTVKKFDSGLFAVIQYGGYSNDRKEQDMLEKLAQWVQEKKYQPASNYMLASFNAPFVPPMFRHNEIMVRIVTEQQASD</sequence>